<sequence>MVKIMKYNQRLSLGKKNPFFAKTSLVNQVKKGLSKSN</sequence>
<proteinExistence type="predicted"/>
<accession>A7N7U6</accession>
<dbReference type="EMBL" id="CP000790">
    <property type="protein sequence ID" value="ABU74706.1"/>
    <property type="molecule type" value="Genomic_DNA"/>
</dbReference>
<reference evidence="1 2" key="1">
    <citation type="submission" date="2007-08" db="EMBL/GenBank/DDBJ databases">
        <authorList>
            <consortium name="The Vibrio harveyi Genome Sequencing Project"/>
            <person name="Bassler B."/>
            <person name="Clifton S.W."/>
            <person name="Fulton L."/>
            <person name="Delehaunty K."/>
            <person name="Fronick C."/>
            <person name="Harrison M."/>
            <person name="Markivic C."/>
            <person name="Fulton R."/>
            <person name="Tin-Wollam A.-M."/>
            <person name="Shah N."/>
            <person name="Pepin K."/>
            <person name="Nash W."/>
            <person name="Thiruvilangam P."/>
            <person name="Bhonagiri V."/>
            <person name="Waters C."/>
            <person name="Tu K.C."/>
            <person name="Irgon J."/>
            <person name="Wilson R.K."/>
        </authorList>
    </citation>
    <scope>NUCLEOTIDE SEQUENCE [LARGE SCALE GENOMIC DNA]</scope>
    <source>
        <strain evidence="2">ATCC BAA-1116 / BB120</strain>
    </source>
</reference>
<gene>
    <name evidence="1" type="ordered locus">VIBHAR_06824</name>
</gene>
<dbReference type="KEGG" id="vha:VIBHAR_06824"/>
<organism evidence="1 2">
    <name type="scientific">Vibrio campbellii (strain ATCC BAA-1116)</name>
    <dbReference type="NCBI Taxonomy" id="2902295"/>
    <lineage>
        <taxon>Bacteria</taxon>
        <taxon>Pseudomonadati</taxon>
        <taxon>Pseudomonadota</taxon>
        <taxon>Gammaproteobacteria</taxon>
        <taxon>Vibrionales</taxon>
        <taxon>Vibrionaceae</taxon>
        <taxon>Vibrio</taxon>
    </lineage>
</organism>
<evidence type="ECO:0000313" key="1">
    <source>
        <dbReference type="EMBL" id="ABU74706.1"/>
    </source>
</evidence>
<protein>
    <submittedName>
        <fullName evidence="1">Uncharacterized protein</fullName>
    </submittedName>
</protein>
<dbReference type="AlphaFoldDB" id="A7N7U6"/>
<name>A7N7U6_VIBC1</name>
<evidence type="ECO:0000313" key="2">
    <source>
        <dbReference type="Proteomes" id="UP000008152"/>
    </source>
</evidence>
<dbReference type="Proteomes" id="UP000008152">
    <property type="component" value="Chromosome II"/>
</dbReference>